<accession>A0ABV7A6A9</accession>
<name>A0ABV7A6A9_9BACI</name>
<dbReference type="EMBL" id="JBHRRZ010000015">
    <property type="protein sequence ID" value="MFC2948567.1"/>
    <property type="molecule type" value="Genomic_DNA"/>
</dbReference>
<evidence type="ECO:0000313" key="2">
    <source>
        <dbReference type="Proteomes" id="UP001595387"/>
    </source>
</evidence>
<gene>
    <name evidence="1" type="ORF">ACFODW_09465</name>
</gene>
<evidence type="ECO:0000313" key="1">
    <source>
        <dbReference type="EMBL" id="MFC2948567.1"/>
    </source>
</evidence>
<dbReference type="RefSeq" id="WP_390305698.1">
    <property type="nucleotide sequence ID" value="NZ_JBHRRZ010000015.1"/>
</dbReference>
<reference evidence="2" key="1">
    <citation type="journal article" date="2019" name="Int. J. Syst. Evol. Microbiol.">
        <title>The Global Catalogue of Microorganisms (GCM) 10K type strain sequencing project: providing services to taxonomists for standard genome sequencing and annotation.</title>
        <authorList>
            <consortium name="The Broad Institute Genomics Platform"/>
            <consortium name="The Broad Institute Genome Sequencing Center for Infectious Disease"/>
            <person name="Wu L."/>
            <person name="Ma J."/>
        </authorList>
    </citation>
    <scope>NUCLEOTIDE SEQUENCE [LARGE SCALE GENOMIC DNA]</scope>
    <source>
        <strain evidence="2">KCTC 13193</strain>
    </source>
</reference>
<organism evidence="1 2">
    <name type="scientific">Virgibacillus sediminis</name>
    <dbReference type="NCBI Taxonomy" id="202260"/>
    <lineage>
        <taxon>Bacteria</taxon>
        <taxon>Bacillati</taxon>
        <taxon>Bacillota</taxon>
        <taxon>Bacilli</taxon>
        <taxon>Bacillales</taxon>
        <taxon>Bacillaceae</taxon>
        <taxon>Virgibacillus</taxon>
    </lineage>
</organism>
<dbReference type="Proteomes" id="UP001595387">
    <property type="component" value="Unassembled WGS sequence"/>
</dbReference>
<comment type="caution">
    <text evidence="1">The sequence shown here is derived from an EMBL/GenBank/DDBJ whole genome shotgun (WGS) entry which is preliminary data.</text>
</comment>
<protein>
    <recommendedName>
        <fullName evidence="3">DUF1292 domain-containing protein</fullName>
    </recommendedName>
</protein>
<sequence length="78" mass="9086">MTVKELIENLLDYDMDYEVEIEMTTADGTEWDSFDLGENNAGQQLYLTVDLGDYHLIDKDRYEELLEAESELDEKGED</sequence>
<proteinExistence type="predicted"/>
<keyword evidence="2" id="KW-1185">Reference proteome</keyword>
<evidence type="ECO:0008006" key="3">
    <source>
        <dbReference type="Google" id="ProtNLM"/>
    </source>
</evidence>